<dbReference type="AlphaFoldDB" id="A0A8S9XKP5"/>
<name>A0A8S9XKP5_APOLU</name>
<feature type="signal peptide" evidence="2">
    <location>
        <begin position="1"/>
        <end position="26"/>
    </location>
</feature>
<dbReference type="EMBL" id="WIXP02000007">
    <property type="protein sequence ID" value="KAF6208616.1"/>
    <property type="molecule type" value="Genomic_DNA"/>
</dbReference>
<evidence type="ECO:0008006" key="5">
    <source>
        <dbReference type="Google" id="ProtNLM"/>
    </source>
</evidence>
<evidence type="ECO:0000256" key="1">
    <source>
        <dbReference type="SAM" id="MobiDB-lite"/>
    </source>
</evidence>
<feature type="chain" id="PRO_5035890352" description="Secreted protein" evidence="2">
    <location>
        <begin position="27"/>
        <end position="75"/>
    </location>
</feature>
<keyword evidence="4" id="KW-1185">Reference proteome</keyword>
<gene>
    <name evidence="3" type="ORF">GE061_017074</name>
</gene>
<protein>
    <recommendedName>
        <fullName evidence="5">Secreted protein</fullName>
    </recommendedName>
</protein>
<sequence>MLFTFSNGQRHSLFISFLTLVSQTEAHEEEKNRRQKSVVQVQDLQSQRPTNQKVSTSLHFFQAYELPAAVRSRRP</sequence>
<feature type="region of interest" description="Disordered" evidence="1">
    <location>
        <begin position="26"/>
        <end position="54"/>
    </location>
</feature>
<accession>A0A8S9XKP5</accession>
<feature type="compositionally biased region" description="Polar residues" evidence="1">
    <location>
        <begin position="37"/>
        <end position="54"/>
    </location>
</feature>
<organism evidence="3 4">
    <name type="scientific">Apolygus lucorum</name>
    <name type="common">Small green plant bug</name>
    <name type="synonym">Lygocoris lucorum</name>
    <dbReference type="NCBI Taxonomy" id="248454"/>
    <lineage>
        <taxon>Eukaryota</taxon>
        <taxon>Metazoa</taxon>
        <taxon>Ecdysozoa</taxon>
        <taxon>Arthropoda</taxon>
        <taxon>Hexapoda</taxon>
        <taxon>Insecta</taxon>
        <taxon>Pterygota</taxon>
        <taxon>Neoptera</taxon>
        <taxon>Paraneoptera</taxon>
        <taxon>Hemiptera</taxon>
        <taxon>Heteroptera</taxon>
        <taxon>Panheteroptera</taxon>
        <taxon>Cimicomorpha</taxon>
        <taxon>Miridae</taxon>
        <taxon>Mirini</taxon>
        <taxon>Apolygus</taxon>
    </lineage>
</organism>
<evidence type="ECO:0000313" key="4">
    <source>
        <dbReference type="Proteomes" id="UP000466442"/>
    </source>
</evidence>
<dbReference type="Proteomes" id="UP000466442">
    <property type="component" value="Unassembled WGS sequence"/>
</dbReference>
<proteinExistence type="predicted"/>
<evidence type="ECO:0000313" key="3">
    <source>
        <dbReference type="EMBL" id="KAF6208616.1"/>
    </source>
</evidence>
<comment type="caution">
    <text evidence="3">The sequence shown here is derived from an EMBL/GenBank/DDBJ whole genome shotgun (WGS) entry which is preliminary data.</text>
</comment>
<evidence type="ECO:0000256" key="2">
    <source>
        <dbReference type="SAM" id="SignalP"/>
    </source>
</evidence>
<reference evidence="3" key="1">
    <citation type="journal article" date="2021" name="Mol. Ecol. Resour.">
        <title>Apolygus lucorum genome provides insights into omnivorousness and mesophyll feeding.</title>
        <authorList>
            <person name="Liu Y."/>
            <person name="Liu H."/>
            <person name="Wang H."/>
            <person name="Huang T."/>
            <person name="Liu B."/>
            <person name="Yang B."/>
            <person name="Yin L."/>
            <person name="Li B."/>
            <person name="Zhang Y."/>
            <person name="Zhang S."/>
            <person name="Jiang F."/>
            <person name="Zhang X."/>
            <person name="Ren Y."/>
            <person name="Wang B."/>
            <person name="Wang S."/>
            <person name="Lu Y."/>
            <person name="Wu K."/>
            <person name="Fan W."/>
            <person name="Wang G."/>
        </authorList>
    </citation>
    <scope>NUCLEOTIDE SEQUENCE</scope>
    <source>
        <strain evidence="3">12Hb</strain>
    </source>
</reference>
<keyword evidence="2" id="KW-0732">Signal</keyword>